<dbReference type="PANTHER" id="PTHR33986:SF15">
    <property type="entry name" value="MITOCHONDRIAL FISSION PROTEIN ELM1"/>
    <property type="match status" value="1"/>
</dbReference>
<dbReference type="InterPro" id="IPR009367">
    <property type="entry name" value="Elm1-like"/>
</dbReference>
<evidence type="ECO:0008006" key="2">
    <source>
        <dbReference type="Google" id="ProtNLM"/>
    </source>
</evidence>
<protein>
    <recommendedName>
        <fullName evidence="2">Nucleoside-diphosphate sugar epimerase</fullName>
    </recommendedName>
</protein>
<organism evidence="1">
    <name type="scientific">mine drainage metagenome</name>
    <dbReference type="NCBI Taxonomy" id="410659"/>
    <lineage>
        <taxon>unclassified sequences</taxon>
        <taxon>metagenomes</taxon>
        <taxon>ecological metagenomes</taxon>
    </lineage>
</organism>
<comment type="caution">
    <text evidence="1">The sequence shown here is derived from an EMBL/GenBank/DDBJ whole genome shotgun (WGS) entry which is preliminary data.</text>
</comment>
<evidence type="ECO:0000313" key="1">
    <source>
        <dbReference type="EMBL" id="OIR09910.1"/>
    </source>
</evidence>
<gene>
    <name evidence="1" type="ORF">GALL_78310</name>
</gene>
<name>A0A1J5TCS5_9ZZZZ</name>
<dbReference type="AlphaFoldDB" id="A0A1J5TCS5"/>
<accession>A0A1J5TCS5</accession>
<proteinExistence type="predicted"/>
<dbReference type="EMBL" id="MLJW01000024">
    <property type="protein sequence ID" value="OIR09910.1"/>
    <property type="molecule type" value="Genomic_DNA"/>
</dbReference>
<dbReference type="Pfam" id="PF06258">
    <property type="entry name" value="Mito_fiss_Elm1"/>
    <property type="match status" value="1"/>
</dbReference>
<sequence length="323" mass="35168">MRQERVWVLGDDRPGNVAQCVGVAEALGEPFRQLDVRYTIHSNWHNLLRASSLFGIARRSRRALTPPWPVLAIAAGRRTAPLARWLKKRHGVRLVQIMDPGWPGRGDFDLIATPRHDQMPLAANIIETIGSCHRASPALLAREGAVWAERLAALPRPWLVLSVGGATKEYDFPLAQAHQLARQTLALAQSLGGSLLVATSRRSGGVLTRFLQGELAAAPHLYFHPWSPRGDNPYLGFIACADALVVTGDSMNMCSEACANGGPVFIFNPPGLVNDKHARLHQQLFDMGYARPLGGDPTPWTHPPLNAALEVAEAVRARGLLTG</sequence>
<reference evidence="1" key="1">
    <citation type="submission" date="2016-10" db="EMBL/GenBank/DDBJ databases">
        <title>Sequence of Gallionella enrichment culture.</title>
        <authorList>
            <person name="Poehlein A."/>
            <person name="Muehling M."/>
            <person name="Daniel R."/>
        </authorList>
    </citation>
    <scope>NUCLEOTIDE SEQUENCE</scope>
</reference>
<dbReference type="PANTHER" id="PTHR33986">
    <property type="entry name" value="OS02G0535700 PROTEIN"/>
    <property type="match status" value="1"/>
</dbReference>